<comment type="subcellular location">
    <subcellularLocation>
        <location evidence="1">Cell membrane</location>
        <topology evidence="1">Multi-pass membrane protein</topology>
    </subcellularLocation>
</comment>
<evidence type="ECO:0008006" key="9">
    <source>
        <dbReference type="Google" id="ProtNLM"/>
    </source>
</evidence>
<evidence type="ECO:0000256" key="1">
    <source>
        <dbReference type="ARBA" id="ARBA00004651"/>
    </source>
</evidence>
<evidence type="ECO:0000256" key="4">
    <source>
        <dbReference type="ARBA" id="ARBA00022989"/>
    </source>
</evidence>
<sequence length="139" mass="14832">MLRAVYLCLVRWRAGGHRVHLADNSQAVKVVQAQFAVSFLAALILLAAGWVPALSLLLGGLCAAIANGLFAARVFVKYSAAEPGRLLARMYGAELLKFAVTVLIFAAAILLFGQLSIGAMIGGYLLVTMVPIVYTLFHN</sequence>
<dbReference type="Proteomes" id="UP000250928">
    <property type="component" value="Unassembled WGS sequence"/>
</dbReference>
<protein>
    <recommendedName>
        <fullName evidence="9">F0F1 ATP synthase assembly protein I</fullName>
    </recommendedName>
</protein>
<dbReference type="Pfam" id="PF03899">
    <property type="entry name" value="ATP-synt_I"/>
    <property type="match status" value="1"/>
</dbReference>
<accession>A0A6N4DN79</accession>
<evidence type="ECO:0000313" key="8">
    <source>
        <dbReference type="Proteomes" id="UP000250928"/>
    </source>
</evidence>
<keyword evidence="5 6" id="KW-0472">Membrane</keyword>
<feature type="transmembrane region" description="Helical" evidence="6">
    <location>
        <begin position="95"/>
        <end position="113"/>
    </location>
</feature>
<keyword evidence="3 6" id="KW-0812">Transmembrane</keyword>
<gene>
    <name evidence="7" type="ORF">C3L24_12320</name>
</gene>
<dbReference type="InterPro" id="IPR005598">
    <property type="entry name" value="ATP_synth_I"/>
</dbReference>
<name>A0A6N4DN79_9GAMM</name>
<evidence type="ECO:0000256" key="6">
    <source>
        <dbReference type="SAM" id="Phobius"/>
    </source>
</evidence>
<organism evidence="7 8">
    <name type="scientific">Candidatus Sedimenticola endophacoides</name>
    <dbReference type="NCBI Taxonomy" id="2548426"/>
    <lineage>
        <taxon>Bacteria</taxon>
        <taxon>Pseudomonadati</taxon>
        <taxon>Pseudomonadota</taxon>
        <taxon>Gammaproteobacteria</taxon>
        <taxon>Chromatiales</taxon>
        <taxon>Sedimenticolaceae</taxon>
        <taxon>Sedimenticola</taxon>
    </lineage>
</organism>
<feature type="transmembrane region" description="Helical" evidence="6">
    <location>
        <begin position="56"/>
        <end position="75"/>
    </location>
</feature>
<evidence type="ECO:0000313" key="7">
    <source>
        <dbReference type="EMBL" id="PUD98686.1"/>
    </source>
</evidence>
<keyword evidence="4 6" id="KW-1133">Transmembrane helix</keyword>
<feature type="transmembrane region" description="Helical" evidence="6">
    <location>
        <begin position="30"/>
        <end position="50"/>
    </location>
</feature>
<dbReference type="GO" id="GO:0005886">
    <property type="term" value="C:plasma membrane"/>
    <property type="evidence" value="ECO:0007669"/>
    <property type="project" value="UniProtKB-SubCell"/>
</dbReference>
<feature type="transmembrane region" description="Helical" evidence="6">
    <location>
        <begin position="119"/>
        <end position="137"/>
    </location>
</feature>
<reference evidence="7 8" key="1">
    <citation type="submission" date="2018-01" db="EMBL/GenBank/DDBJ databases">
        <title>Novel co-symbiosis in the lucinid bivalve Phacoides pectinatus.</title>
        <authorList>
            <person name="Lim S.J."/>
            <person name="Davis B.G."/>
            <person name="Gill D.E."/>
            <person name="Engel A.S."/>
            <person name="Anderson L.C."/>
            <person name="Campbell B.J."/>
        </authorList>
    </citation>
    <scope>NUCLEOTIDE SEQUENCE [LARGE SCALE GENOMIC DNA]</scope>
    <source>
        <strain evidence="7">N3_P5</strain>
    </source>
</reference>
<evidence type="ECO:0000256" key="2">
    <source>
        <dbReference type="ARBA" id="ARBA00022475"/>
    </source>
</evidence>
<evidence type="ECO:0000256" key="5">
    <source>
        <dbReference type="ARBA" id="ARBA00023136"/>
    </source>
</evidence>
<dbReference type="EMBL" id="PQCO01000293">
    <property type="protein sequence ID" value="PUD98686.1"/>
    <property type="molecule type" value="Genomic_DNA"/>
</dbReference>
<keyword evidence="2" id="KW-1003">Cell membrane</keyword>
<comment type="caution">
    <text evidence="7">The sequence shown here is derived from an EMBL/GenBank/DDBJ whole genome shotgun (WGS) entry which is preliminary data.</text>
</comment>
<proteinExistence type="predicted"/>
<dbReference type="AlphaFoldDB" id="A0A6N4DN79"/>
<evidence type="ECO:0000256" key="3">
    <source>
        <dbReference type="ARBA" id="ARBA00022692"/>
    </source>
</evidence>